<dbReference type="AlphaFoldDB" id="A0A6C0JBH5"/>
<reference evidence="1" key="1">
    <citation type="journal article" date="2020" name="Nature">
        <title>Giant virus diversity and host interactions through global metagenomics.</title>
        <authorList>
            <person name="Schulz F."/>
            <person name="Roux S."/>
            <person name="Paez-Espino D."/>
            <person name="Jungbluth S."/>
            <person name="Walsh D.A."/>
            <person name="Denef V.J."/>
            <person name="McMahon K.D."/>
            <person name="Konstantinidis K.T."/>
            <person name="Eloe-Fadrosh E.A."/>
            <person name="Kyrpides N.C."/>
            <person name="Woyke T."/>
        </authorList>
    </citation>
    <scope>NUCLEOTIDE SEQUENCE</scope>
    <source>
        <strain evidence="1">GVMAG-M-3300025890-48</strain>
    </source>
</reference>
<dbReference type="EMBL" id="MN740368">
    <property type="protein sequence ID" value="QHU03009.1"/>
    <property type="molecule type" value="Genomic_DNA"/>
</dbReference>
<name>A0A6C0JBH5_9ZZZZ</name>
<organism evidence="1">
    <name type="scientific">viral metagenome</name>
    <dbReference type="NCBI Taxonomy" id="1070528"/>
    <lineage>
        <taxon>unclassified sequences</taxon>
        <taxon>metagenomes</taxon>
        <taxon>organismal metagenomes</taxon>
    </lineage>
</organism>
<sequence length="162" mass="19283">MNIVLDDVDEKCLFYYSPVKNTVMDNSIFTRLAYSNDIFSMNGVYIKANLTIFKTESYFNKSKYFFNYSENKNQIDKLADIEKMILEKANIENVDILNKLYEQFMSKSIRVFNTEMLHNENIEEKKKVDIIVKLSGIWNTERCCGLTFKFFDINHQWKNTLE</sequence>
<protein>
    <submittedName>
        <fullName evidence="1">Uncharacterized protein</fullName>
    </submittedName>
</protein>
<accession>A0A6C0JBH5</accession>
<evidence type="ECO:0000313" key="1">
    <source>
        <dbReference type="EMBL" id="QHU03009.1"/>
    </source>
</evidence>
<proteinExistence type="predicted"/>